<feature type="region of interest" description="Disordered" evidence="3">
    <location>
        <begin position="1"/>
        <end position="49"/>
    </location>
</feature>
<keyword evidence="2" id="KW-0687">Ribonucleoprotein</keyword>
<dbReference type="Pfam" id="PF03235">
    <property type="entry name" value="GmrSD_N"/>
    <property type="match status" value="1"/>
</dbReference>
<organism evidence="5 6">
    <name type="scientific">Diplocarpon rosae</name>
    <dbReference type="NCBI Taxonomy" id="946125"/>
    <lineage>
        <taxon>Eukaryota</taxon>
        <taxon>Fungi</taxon>
        <taxon>Dikarya</taxon>
        <taxon>Ascomycota</taxon>
        <taxon>Pezizomycotina</taxon>
        <taxon>Leotiomycetes</taxon>
        <taxon>Helotiales</taxon>
        <taxon>Drepanopezizaceae</taxon>
        <taxon>Diplocarpon</taxon>
    </lineage>
</organism>
<dbReference type="GO" id="GO:0006412">
    <property type="term" value="P:translation"/>
    <property type="evidence" value="ECO:0007669"/>
    <property type="project" value="InterPro"/>
</dbReference>
<feature type="region of interest" description="Disordered" evidence="3">
    <location>
        <begin position="555"/>
        <end position="638"/>
    </location>
</feature>
<dbReference type="Proteomes" id="UP001285354">
    <property type="component" value="Unassembled WGS sequence"/>
</dbReference>
<evidence type="ECO:0000256" key="1">
    <source>
        <dbReference type="ARBA" id="ARBA00022980"/>
    </source>
</evidence>
<reference evidence="5" key="1">
    <citation type="submission" date="2023-06" db="EMBL/GenBank/DDBJ databases">
        <title>Draft genome of Marssonina rosae.</title>
        <authorList>
            <person name="Cheng Q."/>
        </authorList>
    </citation>
    <scope>NUCLEOTIDE SEQUENCE</scope>
    <source>
        <strain evidence="5">R4</strain>
    </source>
</reference>
<dbReference type="AlphaFoldDB" id="A0AAD9T1C4"/>
<dbReference type="PANTHER" id="PTHR39639">
    <property type="entry name" value="CHROMOSOME 16, WHOLE GENOME SHOTGUN SEQUENCE"/>
    <property type="match status" value="1"/>
</dbReference>
<feature type="compositionally biased region" description="Low complexity" evidence="3">
    <location>
        <begin position="503"/>
        <end position="517"/>
    </location>
</feature>
<feature type="compositionally biased region" description="Low complexity" evidence="3">
    <location>
        <begin position="525"/>
        <end position="539"/>
    </location>
</feature>
<protein>
    <recommendedName>
        <fullName evidence="4">GmrSD restriction endonucleases N-terminal domain-containing protein</fullName>
    </recommendedName>
</protein>
<keyword evidence="1" id="KW-0689">Ribosomal protein</keyword>
<accession>A0AAD9T1C4</accession>
<feature type="domain" description="GmrSD restriction endonucleases N-terminal" evidence="4">
    <location>
        <begin position="148"/>
        <end position="299"/>
    </location>
</feature>
<gene>
    <name evidence="5" type="ORF">QTJ16_003640</name>
</gene>
<evidence type="ECO:0000256" key="2">
    <source>
        <dbReference type="ARBA" id="ARBA00023274"/>
    </source>
</evidence>
<dbReference type="InterPro" id="IPR004919">
    <property type="entry name" value="GmrSD_N"/>
</dbReference>
<feature type="compositionally biased region" description="Basic and acidic residues" evidence="3">
    <location>
        <begin position="1"/>
        <end position="16"/>
    </location>
</feature>
<sequence length="728" mass="82758">MDRPISLKSNDFKSDDGETEDSKDDVKDELDDLEFLSSNRTGRKTPAPRTVKAEPAEYVKIDLILPDGEEDMFEDVDEVDENGDEIVDLTYEGIAHVNGVRHFVCEGFKIRQIPEPFIVKRSLIDIFRKLAHHYQILADWEGCIESKSIVLDPGYQREVVWDEGRAALLITSILMGYFIPPIIFNVKKTMVSVGGSREERFLRTCVDGKQRLTSIWKFMKGSIGFFDTNAPQKKWHFCHPVIDGRIQISNRNVLPNAVKKFFETQFFCCYEYEHLTADTEETMFQLVQRGIALTPAERMRAMSTEWAMFTRQFEDDYALIPPVSIQRRASGFRLILTVFSMIQEILARQKQRKRLSATPPLQASPQALLRILDSKAPIPTPLKVRLKAVFDRYEHLIKLSSTQITATRFQVNRNSVFDPAPKYLRAAQTNHVRTFSPLELVVTAILVATHMDHRSDEQLLEDVKELRTWLRRKHKDLRVNAPCWATAWGFITSEMDVRRGQKGSLSMSIEGASSASGAGPGESGGESPLSSAPSSPSPDMEMEMEMEMRQVRVKLEAKKRPPLRGKNKAAAKGNGSRKSKGAGSGSRATASKITKRSKTRRPPVEPVFANLSEPVQKQPDKPQSWEKSMDPSPVPERSNLRHQRFRGIEWRIRRHVHITHDGDGESKVAIMQCNLDAEILLIDFAQVEPQEKKKTPKGRAKKRITYTRRFVNVTLTGGKRKMNPNPTT</sequence>
<dbReference type="InterPro" id="IPR006846">
    <property type="entry name" value="Ribosomal_eS30"/>
</dbReference>
<evidence type="ECO:0000313" key="5">
    <source>
        <dbReference type="EMBL" id="KAK2626465.1"/>
    </source>
</evidence>
<feature type="region of interest" description="Disordered" evidence="3">
    <location>
        <begin position="502"/>
        <end position="541"/>
    </location>
</feature>
<keyword evidence="6" id="KW-1185">Reference proteome</keyword>
<proteinExistence type="predicted"/>
<dbReference type="GO" id="GO:1990904">
    <property type="term" value="C:ribonucleoprotein complex"/>
    <property type="evidence" value="ECO:0007669"/>
    <property type="project" value="UniProtKB-KW"/>
</dbReference>
<dbReference type="GO" id="GO:0003735">
    <property type="term" value="F:structural constituent of ribosome"/>
    <property type="evidence" value="ECO:0007669"/>
    <property type="project" value="InterPro"/>
</dbReference>
<feature type="compositionally biased region" description="Basic and acidic residues" evidence="3">
    <location>
        <begin position="618"/>
        <end position="629"/>
    </location>
</feature>
<dbReference type="GO" id="GO:0005840">
    <property type="term" value="C:ribosome"/>
    <property type="evidence" value="ECO:0007669"/>
    <property type="project" value="UniProtKB-KW"/>
</dbReference>
<evidence type="ECO:0000256" key="3">
    <source>
        <dbReference type="SAM" id="MobiDB-lite"/>
    </source>
</evidence>
<dbReference type="EMBL" id="JAUBYV010000005">
    <property type="protein sequence ID" value="KAK2626465.1"/>
    <property type="molecule type" value="Genomic_DNA"/>
</dbReference>
<comment type="caution">
    <text evidence="5">The sequence shown here is derived from an EMBL/GenBank/DDBJ whole genome shotgun (WGS) entry which is preliminary data.</text>
</comment>
<dbReference type="Pfam" id="PF04758">
    <property type="entry name" value="Ribosomal_S30"/>
    <property type="match status" value="1"/>
</dbReference>
<feature type="compositionally biased region" description="Basic residues" evidence="3">
    <location>
        <begin position="560"/>
        <end position="580"/>
    </location>
</feature>
<evidence type="ECO:0000313" key="6">
    <source>
        <dbReference type="Proteomes" id="UP001285354"/>
    </source>
</evidence>
<evidence type="ECO:0000259" key="4">
    <source>
        <dbReference type="Pfam" id="PF03235"/>
    </source>
</evidence>
<feature type="compositionally biased region" description="Acidic residues" evidence="3">
    <location>
        <begin position="17"/>
        <end position="34"/>
    </location>
</feature>
<name>A0AAD9T1C4_9HELO</name>
<dbReference type="PANTHER" id="PTHR39639:SF1">
    <property type="entry name" value="DUF262 DOMAIN-CONTAINING PROTEIN"/>
    <property type="match status" value="1"/>
</dbReference>